<comment type="caution">
    <text evidence="6">The sequence shown here is derived from an EMBL/GenBank/DDBJ whole genome shotgun (WGS) entry which is preliminary data.</text>
</comment>
<sequence length="149" mass="16405">MVGQSIVAATDVFILGIPSQLAGVWFGEDELCRACAVGVLGNQFGIALGFLVPPLIVPNSSNKDDIERGLGILYYGLAVINSVIFIFMFFFFKEKPPHPPSIAQAAVLSGDCRSNYWASMGILSKTSILCYCWLLMVSLWVFSMRFLHF</sequence>
<dbReference type="InterPro" id="IPR036259">
    <property type="entry name" value="MFS_trans_sf"/>
</dbReference>
<gene>
    <name evidence="6" type="primary">C09D4.1</name>
    <name evidence="6" type="ORF">CEXT_274881</name>
</gene>
<feature type="transmembrane region" description="Helical" evidence="5">
    <location>
        <begin position="72"/>
        <end position="92"/>
    </location>
</feature>
<dbReference type="GO" id="GO:0015232">
    <property type="term" value="F:heme transmembrane transporter activity"/>
    <property type="evidence" value="ECO:0007669"/>
    <property type="project" value="TreeGrafter"/>
</dbReference>
<dbReference type="SUPFAM" id="SSF103473">
    <property type="entry name" value="MFS general substrate transporter"/>
    <property type="match status" value="1"/>
</dbReference>
<accession>A0AAV4UH78</accession>
<evidence type="ECO:0000256" key="2">
    <source>
        <dbReference type="ARBA" id="ARBA00022692"/>
    </source>
</evidence>
<comment type="subcellular location">
    <subcellularLocation>
        <location evidence="1">Membrane</location>
        <topology evidence="1">Multi-pass membrane protein</topology>
    </subcellularLocation>
</comment>
<dbReference type="AlphaFoldDB" id="A0AAV4UH78"/>
<dbReference type="PANTHER" id="PTHR10924:SF4">
    <property type="entry name" value="GH15861P"/>
    <property type="match status" value="1"/>
</dbReference>
<evidence type="ECO:0000313" key="6">
    <source>
        <dbReference type="EMBL" id="GIY57247.1"/>
    </source>
</evidence>
<dbReference type="PANTHER" id="PTHR10924">
    <property type="entry name" value="MAJOR FACILITATOR SUPERFAMILY PROTEIN-RELATED"/>
    <property type="match status" value="1"/>
</dbReference>
<feature type="transmembrane region" description="Helical" evidence="5">
    <location>
        <begin position="34"/>
        <end position="52"/>
    </location>
</feature>
<feature type="transmembrane region" description="Helical" evidence="5">
    <location>
        <begin position="6"/>
        <end position="27"/>
    </location>
</feature>
<organism evidence="6 7">
    <name type="scientific">Caerostris extrusa</name>
    <name type="common">Bark spider</name>
    <name type="synonym">Caerostris bankana</name>
    <dbReference type="NCBI Taxonomy" id="172846"/>
    <lineage>
        <taxon>Eukaryota</taxon>
        <taxon>Metazoa</taxon>
        <taxon>Ecdysozoa</taxon>
        <taxon>Arthropoda</taxon>
        <taxon>Chelicerata</taxon>
        <taxon>Arachnida</taxon>
        <taxon>Araneae</taxon>
        <taxon>Araneomorphae</taxon>
        <taxon>Entelegynae</taxon>
        <taxon>Araneoidea</taxon>
        <taxon>Araneidae</taxon>
        <taxon>Caerostris</taxon>
    </lineage>
</organism>
<dbReference type="GO" id="GO:0016020">
    <property type="term" value="C:membrane"/>
    <property type="evidence" value="ECO:0007669"/>
    <property type="project" value="UniProtKB-SubCell"/>
</dbReference>
<dbReference type="Gene3D" id="1.20.1250.20">
    <property type="entry name" value="MFS general substrate transporter like domains"/>
    <property type="match status" value="1"/>
</dbReference>
<keyword evidence="2 5" id="KW-0812">Transmembrane</keyword>
<keyword evidence="4 5" id="KW-0472">Membrane</keyword>
<dbReference type="EMBL" id="BPLR01012871">
    <property type="protein sequence ID" value="GIY57247.1"/>
    <property type="molecule type" value="Genomic_DNA"/>
</dbReference>
<evidence type="ECO:0000256" key="1">
    <source>
        <dbReference type="ARBA" id="ARBA00004141"/>
    </source>
</evidence>
<keyword evidence="7" id="KW-1185">Reference proteome</keyword>
<protein>
    <submittedName>
        <fullName evidence="6">Uncharacterized MFS-type transporter C09D4.1</fullName>
    </submittedName>
</protein>
<proteinExistence type="predicted"/>
<dbReference type="InterPro" id="IPR049680">
    <property type="entry name" value="FLVCR1-2_SLC49-like"/>
</dbReference>
<feature type="transmembrane region" description="Helical" evidence="5">
    <location>
        <begin position="128"/>
        <end position="147"/>
    </location>
</feature>
<name>A0AAV4UH78_CAEEX</name>
<dbReference type="GO" id="GO:0097037">
    <property type="term" value="P:heme export"/>
    <property type="evidence" value="ECO:0007669"/>
    <property type="project" value="TreeGrafter"/>
</dbReference>
<dbReference type="Proteomes" id="UP001054945">
    <property type="component" value="Unassembled WGS sequence"/>
</dbReference>
<keyword evidence="3 5" id="KW-1133">Transmembrane helix</keyword>
<evidence type="ECO:0000256" key="5">
    <source>
        <dbReference type="SAM" id="Phobius"/>
    </source>
</evidence>
<reference evidence="6 7" key="1">
    <citation type="submission" date="2021-06" db="EMBL/GenBank/DDBJ databases">
        <title>Caerostris extrusa draft genome.</title>
        <authorList>
            <person name="Kono N."/>
            <person name="Arakawa K."/>
        </authorList>
    </citation>
    <scope>NUCLEOTIDE SEQUENCE [LARGE SCALE GENOMIC DNA]</scope>
</reference>
<dbReference type="GO" id="GO:0020037">
    <property type="term" value="F:heme binding"/>
    <property type="evidence" value="ECO:0007669"/>
    <property type="project" value="TreeGrafter"/>
</dbReference>
<evidence type="ECO:0000313" key="7">
    <source>
        <dbReference type="Proteomes" id="UP001054945"/>
    </source>
</evidence>
<evidence type="ECO:0000256" key="4">
    <source>
        <dbReference type="ARBA" id="ARBA00023136"/>
    </source>
</evidence>
<evidence type="ECO:0000256" key="3">
    <source>
        <dbReference type="ARBA" id="ARBA00022989"/>
    </source>
</evidence>